<sequence length="80" mass="8483">MGGANRVVQTGVSGVSVSYRDITKQTTVGTVQQNVIGTLIPRKVLKYSEITGASLVPSESPTGDRACKIRVVLPREPNSI</sequence>
<reference evidence="2" key="1">
    <citation type="journal article" date="2017" name="Nat. Ecol. Evol.">
        <title>Genome expansion and lineage-specific genetic innovations in the forest pathogenic fungi Armillaria.</title>
        <authorList>
            <person name="Sipos G."/>
            <person name="Prasanna A.N."/>
            <person name="Walter M.C."/>
            <person name="O'Connor E."/>
            <person name="Balint B."/>
            <person name="Krizsan K."/>
            <person name="Kiss B."/>
            <person name="Hess J."/>
            <person name="Varga T."/>
            <person name="Slot J."/>
            <person name="Riley R."/>
            <person name="Boka B."/>
            <person name="Rigling D."/>
            <person name="Barry K."/>
            <person name="Lee J."/>
            <person name="Mihaltcheva S."/>
            <person name="LaButti K."/>
            <person name="Lipzen A."/>
            <person name="Waldron R."/>
            <person name="Moloney N.M."/>
            <person name="Sperisen C."/>
            <person name="Kredics L."/>
            <person name="Vagvoelgyi C."/>
            <person name="Patrignani A."/>
            <person name="Fitzpatrick D."/>
            <person name="Nagy I."/>
            <person name="Doyle S."/>
            <person name="Anderson J.B."/>
            <person name="Grigoriev I.V."/>
            <person name="Gueldener U."/>
            <person name="Muensterkoetter M."/>
            <person name="Nagy L.G."/>
        </authorList>
    </citation>
    <scope>NUCLEOTIDE SEQUENCE [LARGE SCALE GENOMIC DNA]</scope>
    <source>
        <strain evidence="2">C18/9</strain>
    </source>
</reference>
<dbReference type="AlphaFoldDB" id="A0A284RK06"/>
<proteinExistence type="predicted"/>
<gene>
    <name evidence="1" type="ORF">ARMOST_12462</name>
</gene>
<evidence type="ECO:0000313" key="2">
    <source>
        <dbReference type="Proteomes" id="UP000219338"/>
    </source>
</evidence>
<accession>A0A284RK06</accession>
<name>A0A284RK06_ARMOS</name>
<keyword evidence="2" id="KW-1185">Reference proteome</keyword>
<protein>
    <submittedName>
        <fullName evidence="1">Uncharacterized protein</fullName>
    </submittedName>
</protein>
<dbReference type="EMBL" id="FUEG01000010">
    <property type="protein sequence ID" value="SJL09086.1"/>
    <property type="molecule type" value="Genomic_DNA"/>
</dbReference>
<evidence type="ECO:0000313" key="1">
    <source>
        <dbReference type="EMBL" id="SJL09086.1"/>
    </source>
</evidence>
<dbReference type="Proteomes" id="UP000219338">
    <property type="component" value="Unassembled WGS sequence"/>
</dbReference>
<organism evidence="1 2">
    <name type="scientific">Armillaria ostoyae</name>
    <name type="common">Armillaria root rot fungus</name>
    <dbReference type="NCBI Taxonomy" id="47428"/>
    <lineage>
        <taxon>Eukaryota</taxon>
        <taxon>Fungi</taxon>
        <taxon>Dikarya</taxon>
        <taxon>Basidiomycota</taxon>
        <taxon>Agaricomycotina</taxon>
        <taxon>Agaricomycetes</taxon>
        <taxon>Agaricomycetidae</taxon>
        <taxon>Agaricales</taxon>
        <taxon>Marasmiineae</taxon>
        <taxon>Physalacriaceae</taxon>
        <taxon>Armillaria</taxon>
    </lineage>
</organism>